<dbReference type="SUPFAM" id="SSF51366">
    <property type="entry name" value="Ribulose-phoshate binding barrel"/>
    <property type="match status" value="1"/>
</dbReference>
<dbReference type="GO" id="GO:0004590">
    <property type="term" value="F:orotidine-5'-phosphate decarboxylase activity"/>
    <property type="evidence" value="ECO:0007669"/>
    <property type="project" value="UniProtKB-UniRule"/>
</dbReference>
<feature type="binding site" evidence="6 8">
    <location>
        <position position="200"/>
    </location>
    <ligand>
        <name>substrate</name>
    </ligand>
</feature>
<proteinExistence type="inferred from homology"/>
<feature type="binding site" evidence="6 8">
    <location>
        <position position="129"/>
    </location>
    <ligand>
        <name>substrate</name>
    </ligand>
</feature>
<dbReference type="EMBL" id="DSBX01000201">
    <property type="protein sequence ID" value="HDQ99693.1"/>
    <property type="molecule type" value="Genomic_DNA"/>
</dbReference>
<dbReference type="InterPro" id="IPR047596">
    <property type="entry name" value="OMPdecase_bac"/>
</dbReference>
<dbReference type="EC" id="4.1.1.23" evidence="6"/>
<gene>
    <name evidence="6" type="primary">pyrF</name>
    <name evidence="10" type="ORF">ENN51_05335</name>
</gene>
<comment type="catalytic activity">
    <reaction evidence="6">
        <text>orotidine 5'-phosphate + H(+) = UMP + CO2</text>
        <dbReference type="Rhea" id="RHEA:11596"/>
        <dbReference type="ChEBI" id="CHEBI:15378"/>
        <dbReference type="ChEBI" id="CHEBI:16526"/>
        <dbReference type="ChEBI" id="CHEBI:57538"/>
        <dbReference type="ChEBI" id="CHEBI:57865"/>
        <dbReference type="EC" id="4.1.1.23"/>
    </reaction>
</comment>
<dbReference type="InterPro" id="IPR001754">
    <property type="entry name" value="OMPdeCOase_dom"/>
</dbReference>
<name>A0A7V0T680_UNCW3</name>
<dbReference type="NCBIfam" id="TIGR01740">
    <property type="entry name" value="pyrF"/>
    <property type="match status" value="1"/>
</dbReference>
<feature type="active site" description="Proton donor" evidence="6">
    <location>
        <position position="71"/>
    </location>
</feature>
<organism evidence="10">
    <name type="scientific">candidate division WOR-3 bacterium</name>
    <dbReference type="NCBI Taxonomy" id="2052148"/>
    <lineage>
        <taxon>Bacteria</taxon>
        <taxon>Bacteria division WOR-3</taxon>
    </lineage>
</organism>
<sequence length="247" mass="26129">MGRPCRKNQEGELTRIALALNLADPNRALEWLDTLGATVDCYKLQMDVFGRGGPALIRRFAERTEVFLDLKFHDIPSVVADAVTTAGELGAKLLTVHATGGEKMMRAASDAAAAFGADRPRILGVTVLTSLDAAELARAFGCTRPLEERVLELARLAQASGCDGIVCSPQEVRKVKTKCGSGFLAVCPGIRPAVGAKDDQARVATPAQAARDGADYIVVGRPIYAAPDPVRAASEIRSELTRTAEGG</sequence>
<evidence type="ECO:0000256" key="1">
    <source>
        <dbReference type="ARBA" id="ARBA00002356"/>
    </source>
</evidence>
<dbReference type="InterPro" id="IPR014732">
    <property type="entry name" value="OMPdecase"/>
</dbReference>
<evidence type="ECO:0000313" key="10">
    <source>
        <dbReference type="EMBL" id="HDQ99693.1"/>
    </source>
</evidence>
<accession>A0A7V0T680</accession>
<dbReference type="InterPro" id="IPR013785">
    <property type="entry name" value="Aldolase_TIM"/>
</dbReference>
<dbReference type="UniPathway" id="UPA00070">
    <property type="reaction ID" value="UER00120"/>
</dbReference>
<dbReference type="SMART" id="SM00934">
    <property type="entry name" value="OMPdecase"/>
    <property type="match status" value="1"/>
</dbReference>
<feature type="binding site" evidence="6 8">
    <location>
        <position position="221"/>
    </location>
    <ligand>
        <name>substrate</name>
    </ligand>
</feature>
<comment type="function">
    <text evidence="1 6">Catalyzes the decarboxylation of orotidine 5'-monophosphate (OMP) to uridine 5'-monophosphate (UMP).</text>
</comment>
<feature type="binding site" evidence="6 8">
    <location>
        <position position="220"/>
    </location>
    <ligand>
        <name>substrate</name>
    </ligand>
</feature>
<protein>
    <recommendedName>
        <fullName evidence="6">Orotidine 5'-phosphate decarboxylase</fullName>
        <ecNumber evidence="6">4.1.1.23</ecNumber>
    </recommendedName>
    <alternativeName>
        <fullName evidence="6">OMP decarboxylase</fullName>
        <shortName evidence="6">OMPDCase</shortName>
        <shortName evidence="6">OMPdecase</shortName>
    </alternativeName>
</protein>
<feature type="active site" description="For OMPdecase activity" evidence="7">
    <location>
        <position position="69"/>
    </location>
</feature>
<dbReference type="Proteomes" id="UP000885672">
    <property type="component" value="Unassembled WGS sequence"/>
</dbReference>
<comment type="similarity">
    <text evidence="6">Belongs to the OMP decarboxylase family. Type 1 subfamily.</text>
</comment>
<evidence type="ECO:0000256" key="6">
    <source>
        <dbReference type="HAMAP-Rule" id="MF_01200"/>
    </source>
</evidence>
<evidence type="ECO:0000256" key="2">
    <source>
        <dbReference type="ARBA" id="ARBA00004861"/>
    </source>
</evidence>
<dbReference type="GO" id="GO:0044205">
    <property type="term" value="P:'de novo' UMP biosynthetic process"/>
    <property type="evidence" value="ECO:0007669"/>
    <property type="project" value="UniProtKB-UniRule"/>
</dbReference>
<dbReference type="HAMAP" id="MF_01200_B">
    <property type="entry name" value="OMPdecase_type1_B"/>
    <property type="match status" value="1"/>
</dbReference>
<reference evidence="10" key="1">
    <citation type="journal article" date="2020" name="mSystems">
        <title>Genome- and Community-Level Interaction Insights into Carbon Utilization and Element Cycling Functions of Hydrothermarchaeota in Hydrothermal Sediment.</title>
        <authorList>
            <person name="Zhou Z."/>
            <person name="Liu Y."/>
            <person name="Xu W."/>
            <person name="Pan J."/>
            <person name="Luo Z.H."/>
            <person name="Li M."/>
        </authorList>
    </citation>
    <scope>NUCLEOTIDE SEQUENCE [LARGE SCALE GENOMIC DNA]</scope>
    <source>
        <strain evidence="10">SpSt-1182</strain>
    </source>
</reference>
<dbReference type="PANTHER" id="PTHR32119">
    <property type="entry name" value="OROTIDINE 5'-PHOSPHATE DECARBOXYLASE"/>
    <property type="match status" value="1"/>
</dbReference>
<dbReference type="NCBIfam" id="NF001273">
    <property type="entry name" value="PRK00230.1"/>
    <property type="match status" value="1"/>
</dbReference>
<dbReference type="CDD" id="cd04725">
    <property type="entry name" value="OMP_decarboxylase_like"/>
    <property type="match status" value="1"/>
</dbReference>
<evidence type="ECO:0000256" key="3">
    <source>
        <dbReference type="ARBA" id="ARBA00022793"/>
    </source>
</evidence>
<feature type="active site" description="For OMPdecase activity" evidence="7">
    <location>
        <position position="71"/>
    </location>
</feature>
<feature type="active site" description="For OMPdecase activity" evidence="7">
    <location>
        <position position="74"/>
    </location>
</feature>
<keyword evidence="3 6" id="KW-0210">Decarboxylase</keyword>
<feature type="binding site" evidence="6">
    <location>
        <begin position="69"/>
        <end position="78"/>
    </location>
    <ligand>
        <name>substrate</name>
    </ligand>
</feature>
<feature type="binding site" evidence="6 8">
    <location>
        <position position="191"/>
    </location>
    <ligand>
        <name>substrate</name>
    </ligand>
</feature>
<dbReference type="GO" id="GO:0005829">
    <property type="term" value="C:cytosol"/>
    <property type="evidence" value="ECO:0007669"/>
    <property type="project" value="TreeGrafter"/>
</dbReference>
<dbReference type="PANTHER" id="PTHR32119:SF2">
    <property type="entry name" value="OROTIDINE 5'-PHOSPHATE DECARBOXYLASE"/>
    <property type="match status" value="1"/>
</dbReference>
<evidence type="ECO:0000256" key="8">
    <source>
        <dbReference type="PIRSR" id="PIRSR614732-2"/>
    </source>
</evidence>
<keyword evidence="4 6" id="KW-0665">Pyrimidine biosynthesis</keyword>
<dbReference type="AlphaFoldDB" id="A0A7V0T680"/>
<dbReference type="InterPro" id="IPR011060">
    <property type="entry name" value="RibuloseP-bd_barrel"/>
</dbReference>
<keyword evidence="5 6" id="KW-0456">Lyase</keyword>
<comment type="caution">
    <text evidence="6">Lacks conserved residue(s) required for the propagation of feature annotation.</text>
</comment>
<evidence type="ECO:0000259" key="9">
    <source>
        <dbReference type="SMART" id="SM00934"/>
    </source>
</evidence>
<evidence type="ECO:0000256" key="5">
    <source>
        <dbReference type="ARBA" id="ARBA00023239"/>
    </source>
</evidence>
<evidence type="ECO:0000256" key="7">
    <source>
        <dbReference type="PIRSR" id="PIRSR614732-1"/>
    </source>
</evidence>
<evidence type="ECO:0000256" key="4">
    <source>
        <dbReference type="ARBA" id="ARBA00022975"/>
    </source>
</evidence>
<comment type="caution">
    <text evidence="10">The sequence shown here is derived from an EMBL/GenBank/DDBJ whole genome shotgun (WGS) entry which is preliminary data.</text>
</comment>
<feature type="domain" description="Orotidine 5'-phosphate decarboxylase" evidence="9">
    <location>
        <begin position="15"/>
        <end position="236"/>
    </location>
</feature>
<feature type="binding site" evidence="6 8">
    <location>
        <position position="43"/>
    </location>
    <ligand>
        <name>substrate</name>
    </ligand>
</feature>
<dbReference type="Pfam" id="PF00215">
    <property type="entry name" value="OMPdecase"/>
    <property type="match status" value="1"/>
</dbReference>
<comment type="subunit">
    <text evidence="6">Homodimer.</text>
</comment>
<comment type="pathway">
    <text evidence="2 6">Pyrimidine metabolism; UMP biosynthesis via de novo pathway; UMP from orotate: step 2/2.</text>
</comment>
<dbReference type="GO" id="GO:0006207">
    <property type="term" value="P:'de novo' pyrimidine nucleobase biosynthetic process"/>
    <property type="evidence" value="ECO:0007669"/>
    <property type="project" value="InterPro"/>
</dbReference>
<dbReference type="Gene3D" id="3.20.20.70">
    <property type="entry name" value="Aldolase class I"/>
    <property type="match status" value="1"/>
</dbReference>